<dbReference type="EMBL" id="JABXXV010000003">
    <property type="protein sequence ID" value="NVN46447.1"/>
    <property type="molecule type" value="Genomic_DNA"/>
</dbReference>
<feature type="region of interest" description="Disordered" evidence="1">
    <location>
        <begin position="49"/>
        <end position="69"/>
    </location>
</feature>
<evidence type="ECO:0000256" key="1">
    <source>
        <dbReference type="SAM" id="MobiDB-lite"/>
    </source>
</evidence>
<proteinExistence type="predicted"/>
<accession>A0ABX2P3G3</accession>
<comment type="caution">
    <text evidence="2">The sequence shown here is derived from an EMBL/GenBank/DDBJ whole genome shotgun (WGS) entry which is preliminary data.</text>
</comment>
<organism evidence="2 3">
    <name type="scientific">Asaia spathodeae</name>
    <dbReference type="NCBI Taxonomy" id="657016"/>
    <lineage>
        <taxon>Bacteria</taxon>
        <taxon>Pseudomonadati</taxon>
        <taxon>Pseudomonadota</taxon>
        <taxon>Alphaproteobacteria</taxon>
        <taxon>Acetobacterales</taxon>
        <taxon>Acetobacteraceae</taxon>
        <taxon>Asaia</taxon>
    </lineage>
</organism>
<dbReference type="RefSeq" id="WP_267312373.1">
    <property type="nucleotide sequence ID" value="NZ_JABXXV010000003.1"/>
</dbReference>
<gene>
    <name evidence="2" type="ORF">HW542_06445</name>
</gene>
<dbReference type="Proteomes" id="UP001516351">
    <property type="component" value="Unassembled WGS sequence"/>
</dbReference>
<evidence type="ECO:0000313" key="3">
    <source>
        <dbReference type="Proteomes" id="UP001516351"/>
    </source>
</evidence>
<evidence type="ECO:0000313" key="2">
    <source>
        <dbReference type="EMBL" id="NVN46447.1"/>
    </source>
</evidence>
<sequence>MTDYRAQRIAKGGMCDTIGMIDAPALIEQYGRNWQQIAENRRPWRLTLNGFGRQGGGGNQNQPALPGAP</sequence>
<name>A0ABX2P3G3_9PROT</name>
<keyword evidence="3" id="KW-1185">Reference proteome</keyword>
<protein>
    <submittedName>
        <fullName evidence="2">Uncharacterized protein</fullName>
    </submittedName>
</protein>
<reference evidence="2 3" key="1">
    <citation type="submission" date="2020-06" db="EMBL/GenBank/DDBJ databases">
        <title>Synonyms of Asaia species.</title>
        <authorList>
            <person name="Sombolestani A."/>
        </authorList>
    </citation>
    <scope>NUCLEOTIDE SEQUENCE [LARGE SCALE GENOMIC DNA]</scope>
    <source>
        <strain evidence="2 3">LMG 27047</strain>
    </source>
</reference>